<reference evidence="3 4" key="1">
    <citation type="submission" date="2018-01" db="EMBL/GenBank/DDBJ databases">
        <title>Whole genome sequencing of Histamine producing bacteria.</title>
        <authorList>
            <person name="Butler K."/>
        </authorList>
    </citation>
    <scope>NUCLEOTIDE SEQUENCE [LARGE SCALE GENOMIC DNA]</scope>
    <source>
        <strain evidence="3 4">A2-1</strain>
    </source>
</reference>
<evidence type="ECO:0000256" key="2">
    <source>
        <dbReference type="SAM" id="Phobius"/>
    </source>
</evidence>
<dbReference type="EMBL" id="PYOY01000003">
    <property type="protein sequence ID" value="PSX08062.1"/>
    <property type="molecule type" value="Genomic_DNA"/>
</dbReference>
<keyword evidence="2" id="KW-0812">Transmembrane</keyword>
<feature type="compositionally biased region" description="Polar residues" evidence="1">
    <location>
        <begin position="305"/>
        <end position="318"/>
    </location>
</feature>
<sequence>MKHNPYNSQHIRPQAPGNQQGFWSQMARKGLHFPFTRNNHHVSSKVLRSRKPSELRTLDPSEGGYNERQIRDITLPWWGLVYFYAVTFAKGIAIYFMPLAFLVFGMVNIFTKAPQSELNTAYLGLIFISVVCLLIWWSFSFFNGKLPIKTLFSLSRETGMVTLHGFGNKVRFSHPFVEFDCYLTTSPTPQGFINYQLFLVHRYNGYKHGVPIGRFINGSRDLDEYKRLWNMIQAYMDVSQPLPDIPMNEPFRHKDSATVAYDKAHHRKPDFWFSMDDDAFEKAVTKIVEKQNSEPPLGEVIPIPTTDSIATTPNTASA</sequence>
<keyword evidence="2" id="KW-0472">Membrane</keyword>
<dbReference type="Proteomes" id="UP000241440">
    <property type="component" value="Unassembled WGS sequence"/>
</dbReference>
<gene>
    <name evidence="3" type="ORF">C0W41_08605</name>
</gene>
<proteinExistence type="predicted"/>
<evidence type="ECO:0000256" key="1">
    <source>
        <dbReference type="SAM" id="MobiDB-lite"/>
    </source>
</evidence>
<evidence type="ECO:0000313" key="4">
    <source>
        <dbReference type="Proteomes" id="UP000241440"/>
    </source>
</evidence>
<protein>
    <submittedName>
        <fullName evidence="3">Uncharacterized protein</fullName>
    </submittedName>
</protein>
<dbReference type="RefSeq" id="WP_045084246.1">
    <property type="nucleotide sequence ID" value="NZ_JZSV01000037.1"/>
</dbReference>
<feature type="transmembrane region" description="Helical" evidence="2">
    <location>
        <begin position="81"/>
        <end position="109"/>
    </location>
</feature>
<feature type="transmembrane region" description="Helical" evidence="2">
    <location>
        <begin position="121"/>
        <end position="139"/>
    </location>
</feature>
<dbReference type="GeneID" id="61229094"/>
<name>A0A855SGX0_PHOAN</name>
<comment type="caution">
    <text evidence="3">The sequence shown here is derived from an EMBL/GenBank/DDBJ whole genome shotgun (WGS) entry which is preliminary data.</text>
</comment>
<evidence type="ECO:0000313" key="3">
    <source>
        <dbReference type="EMBL" id="PSX08062.1"/>
    </source>
</evidence>
<organism evidence="3 4">
    <name type="scientific">Photobacterium angustum</name>
    <dbReference type="NCBI Taxonomy" id="661"/>
    <lineage>
        <taxon>Bacteria</taxon>
        <taxon>Pseudomonadati</taxon>
        <taxon>Pseudomonadota</taxon>
        <taxon>Gammaproteobacteria</taxon>
        <taxon>Vibrionales</taxon>
        <taxon>Vibrionaceae</taxon>
        <taxon>Photobacterium</taxon>
    </lineage>
</organism>
<keyword evidence="2" id="KW-1133">Transmembrane helix</keyword>
<feature type="region of interest" description="Disordered" evidence="1">
    <location>
        <begin position="293"/>
        <end position="318"/>
    </location>
</feature>
<accession>A0A855SGX0</accession>
<dbReference type="AlphaFoldDB" id="A0A855SGX0"/>